<sequence>MGGFPHHEFFIQLRYTNFVLDVAGGSTDEDNANQKWVYNDGQITNVKSGQVLTAESFGRNVPFVQRHAAGQDTQRYDFYDYTISTKEDEDIVVGLVGAAEAGVRPALIKRDNDSELQQWDLTEN</sequence>
<dbReference type="AlphaFoldDB" id="A0A9P6FYD6"/>
<comment type="caution">
    <text evidence="2">The sequence shown here is derived from an EMBL/GenBank/DDBJ whole genome shotgun (WGS) entry which is preliminary data.</text>
</comment>
<dbReference type="OrthoDB" id="9895617at2759"/>
<accession>A0A9P6FYD6</accession>
<dbReference type="InterPro" id="IPR035992">
    <property type="entry name" value="Ricin_B-like_lectins"/>
</dbReference>
<organism evidence="2 3">
    <name type="scientific">Lunasporangiospora selenospora</name>
    <dbReference type="NCBI Taxonomy" id="979761"/>
    <lineage>
        <taxon>Eukaryota</taxon>
        <taxon>Fungi</taxon>
        <taxon>Fungi incertae sedis</taxon>
        <taxon>Mucoromycota</taxon>
        <taxon>Mortierellomycotina</taxon>
        <taxon>Mortierellomycetes</taxon>
        <taxon>Mortierellales</taxon>
        <taxon>Mortierellaceae</taxon>
        <taxon>Lunasporangiospora</taxon>
    </lineage>
</organism>
<evidence type="ECO:0000313" key="2">
    <source>
        <dbReference type="EMBL" id="KAF9584047.1"/>
    </source>
</evidence>
<evidence type="ECO:0000313" key="3">
    <source>
        <dbReference type="Proteomes" id="UP000780801"/>
    </source>
</evidence>
<dbReference type="InterPro" id="IPR000772">
    <property type="entry name" value="Ricin_B_lectin"/>
</dbReference>
<evidence type="ECO:0000259" key="1">
    <source>
        <dbReference type="SMART" id="SM00458"/>
    </source>
</evidence>
<dbReference type="EMBL" id="JAABOA010000516">
    <property type="protein sequence ID" value="KAF9584047.1"/>
    <property type="molecule type" value="Genomic_DNA"/>
</dbReference>
<keyword evidence="3" id="KW-1185">Reference proteome</keyword>
<feature type="domain" description="Ricin B lectin" evidence="1">
    <location>
        <begin position="7"/>
        <end position="122"/>
    </location>
</feature>
<dbReference type="SMART" id="SM00458">
    <property type="entry name" value="RICIN"/>
    <property type="match status" value="1"/>
</dbReference>
<proteinExistence type="predicted"/>
<gene>
    <name evidence="2" type="ORF">BGW38_007756</name>
</gene>
<protein>
    <recommendedName>
        <fullName evidence="1">Ricin B lectin domain-containing protein</fullName>
    </recommendedName>
</protein>
<dbReference type="Gene3D" id="2.80.10.50">
    <property type="match status" value="1"/>
</dbReference>
<dbReference type="Proteomes" id="UP000780801">
    <property type="component" value="Unassembled WGS sequence"/>
</dbReference>
<reference evidence="2" key="1">
    <citation type="journal article" date="2020" name="Fungal Divers.">
        <title>Resolving the Mortierellaceae phylogeny through synthesis of multi-gene phylogenetics and phylogenomics.</title>
        <authorList>
            <person name="Vandepol N."/>
            <person name="Liber J."/>
            <person name="Desiro A."/>
            <person name="Na H."/>
            <person name="Kennedy M."/>
            <person name="Barry K."/>
            <person name="Grigoriev I.V."/>
            <person name="Miller A.N."/>
            <person name="O'Donnell K."/>
            <person name="Stajich J.E."/>
            <person name="Bonito G."/>
        </authorList>
    </citation>
    <scope>NUCLEOTIDE SEQUENCE</scope>
    <source>
        <strain evidence="2">KOD1015</strain>
    </source>
</reference>
<dbReference type="SUPFAM" id="SSF50370">
    <property type="entry name" value="Ricin B-like lectins"/>
    <property type="match status" value="1"/>
</dbReference>
<name>A0A9P6FYD6_9FUNG</name>